<evidence type="ECO:0000313" key="2">
    <source>
        <dbReference type="Proteomes" id="UP000325218"/>
    </source>
</evidence>
<gene>
    <name evidence="1" type="ORF">FRY98_14055</name>
</gene>
<accession>A0A5D0CQI1</accession>
<dbReference type="RefSeq" id="WP_148452911.1">
    <property type="nucleotide sequence ID" value="NZ_VSDO01000003.1"/>
</dbReference>
<sequence length="139" mass="16086">MDNLESVTSLLVERKSLYGKLLQCSRAQLGLFDRLRSEEELPAEFLELQDQWESTSSDINEIQKKLDEMAPEMGIQDSELVEIMQECIENMSLLQQKLTAYKESLGGDFQNIRDQRTLMNAYYGGARKTPVSFYFDEKN</sequence>
<keyword evidence="2" id="KW-1185">Reference proteome</keyword>
<dbReference type="AlphaFoldDB" id="A0A5D0CQI1"/>
<comment type="caution">
    <text evidence="1">The sequence shown here is derived from an EMBL/GenBank/DDBJ whole genome shotgun (WGS) entry which is preliminary data.</text>
</comment>
<dbReference type="EMBL" id="VSDO01000003">
    <property type="protein sequence ID" value="TYA11870.1"/>
    <property type="molecule type" value="Genomic_DNA"/>
</dbReference>
<evidence type="ECO:0000313" key="1">
    <source>
        <dbReference type="EMBL" id="TYA11870.1"/>
    </source>
</evidence>
<name>A0A5D0CQI1_9BACL</name>
<proteinExistence type="predicted"/>
<dbReference type="OrthoDB" id="2632990at2"/>
<evidence type="ECO:0008006" key="3">
    <source>
        <dbReference type="Google" id="ProtNLM"/>
    </source>
</evidence>
<reference evidence="1 2" key="1">
    <citation type="submission" date="2019-08" db="EMBL/GenBank/DDBJ databases">
        <title>Genome sequencing of Paenibacillus faecis DSM 23593(T).</title>
        <authorList>
            <person name="Kook J.-K."/>
            <person name="Park S.-N."/>
            <person name="Lim Y.K."/>
        </authorList>
    </citation>
    <scope>NUCLEOTIDE SEQUENCE [LARGE SCALE GENOMIC DNA]</scope>
    <source>
        <strain evidence="1 2">DSM 23593</strain>
    </source>
</reference>
<protein>
    <recommendedName>
        <fullName evidence="3">Flagellar protein FlgN</fullName>
    </recommendedName>
</protein>
<dbReference type="Proteomes" id="UP000325218">
    <property type="component" value="Unassembled WGS sequence"/>
</dbReference>
<organism evidence="1 2">
    <name type="scientific">Paenibacillus faecis</name>
    <dbReference type="NCBI Taxonomy" id="862114"/>
    <lineage>
        <taxon>Bacteria</taxon>
        <taxon>Bacillati</taxon>
        <taxon>Bacillota</taxon>
        <taxon>Bacilli</taxon>
        <taxon>Bacillales</taxon>
        <taxon>Paenibacillaceae</taxon>
        <taxon>Paenibacillus</taxon>
    </lineage>
</organism>